<gene>
    <name evidence="3 5" type="primary">frr</name>
    <name evidence="5" type="ORF">GCM10009851_16540</name>
</gene>
<dbReference type="NCBIfam" id="TIGR00496">
    <property type="entry name" value="frr"/>
    <property type="match status" value="1"/>
</dbReference>
<dbReference type="RefSeq" id="WP_259479148.1">
    <property type="nucleotide sequence ID" value="NZ_BAAAQY010000004.1"/>
</dbReference>
<dbReference type="Proteomes" id="UP001500929">
    <property type="component" value="Unassembled WGS sequence"/>
</dbReference>
<sequence>MIADVLADATERMNKTVEATKDDFANVRTGRANPALFQKIMVPYYGTPTPLAQLASLQNPEARSLIVTPYDKGALRDIEQAIRDMPNLGANPTNDGTIIRVTLPELTEERRKEYVKIVRTKAEDGKVSVRNIRRKAKDELDALKSEVGDDEVARGEKELEAVTKNHVDAIDDALKRKEAELLEV</sequence>
<protein>
    <recommendedName>
        <fullName evidence="3">Ribosome-recycling factor</fullName>
        <shortName evidence="3">RRF</shortName>
    </recommendedName>
    <alternativeName>
        <fullName evidence="3">Ribosome-releasing factor</fullName>
    </alternativeName>
</protein>
<name>A0ABP5QDB3_9MICO</name>
<dbReference type="HAMAP" id="MF_00040">
    <property type="entry name" value="RRF"/>
    <property type="match status" value="1"/>
</dbReference>
<dbReference type="PANTHER" id="PTHR20982">
    <property type="entry name" value="RIBOSOME RECYCLING FACTOR"/>
    <property type="match status" value="1"/>
</dbReference>
<dbReference type="Pfam" id="PF01765">
    <property type="entry name" value="RRF"/>
    <property type="match status" value="1"/>
</dbReference>
<dbReference type="InterPro" id="IPR036191">
    <property type="entry name" value="RRF_sf"/>
</dbReference>
<keyword evidence="2 3" id="KW-0648">Protein biosynthesis</keyword>
<dbReference type="Gene3D" id="3.30.1360.40">
    <property type="match status" value="1"/>
</dbReference>
<proteinExistence type="inferred from homology"/>
<comment type="similarity">
    <text evidence="1 3">Belongs to the RRF family.</text>
</comment>
<evidence type="ECO:0000313" key="5">
    <source>
        <dbReference type="EMBL" id="GAA2232156.1"/>
    </source>
</evidence>
<comment type="function">
    <text evidence="3">Responsible for the release of ribosomes from messenger RNA at the termination of protein biosynthesis. May increase the efficiency of translation by recycling ribosomes from one round of translation to another.</text>
</comment>
<comment type="caution">
    <text evidence="5">The sequence shown here is derived from an EMBL/GenBank/DDBJ whole genome shotgun (WGS) entry which is preliminary data.</text>
</comment>
<evidence type="ECO:0000256" key="2">
    <source>
        <dbReference type="ARBA" id="ARBA00022917"/>
    </source>
</evidence>
<evidence type="ECO:0000256" key="1">
    <source>
        <dbReference type="ARBA" id="ARBA00005912"/>
    </source>
</evidence>
<evidence type="ECO:0000259" key="4">
    <source>
        <dbReference type="Pfam" id="PF01765"/>
    </source>
</evidence>
<dbReference type="InterPro" id="IPR002661">
    <property type="entry name" value="Ribosome_recyc_fac"/>
</dbReference>
<dbReference type="EMBL" id="BAAAQY010000004">
    <property type="protein sequence ID" value="GAA2232156.1"/>
    <property type="molecule type" value="Genomic_DNA"/>
</dbReference>
<feature type="domain" description="Ribosome recycling factor" evidence="4">
    <location>
        <begin position="21"/>
        <end position="182"/>
    </location>
</feature>
<dbReference type="SUPFAM" id="SSF55194">
    <property type="entry name" value="Ribosome recycling factor, RRF"/>
    <property type="match status" value="1"/>
</dbReference>
<keyword evidence="6" id="KW-1185">Reference proteome</keyword>
<evidence type="ECO:0000313" key="6">
    <source>
        <dbReference type="Proteomes" id="UP001500929"/>
    </source>
</evidence>
<keyword evidence="3" id="KW-0963">Cytoplasm</keyword>
<comment type="subcellular location">
    <subcellularLocation>
        <location evidence="3">Cytoplasm</location>
    </subcellularLocation>
</comment>
<organism evidence="5 6">
    <name type="scientific">Herbiconiux moechotypicola</name>
    <dbReference type="NCBI Taxonomy" id="637393"/>
    <lineage>
        <taxon>Bacteria</taxon>
        <taxon>Bacillati</taxon>
        <taxon>Actinomycetota</taxon>
        <taxon>Actinomycetes</taxon>
        <taxon>Micrococcales</taxon>
        <taxon>Microbacteriaceae</taxon>
        <taxon>Herbiconiux</taxon>
    </lineage>
</organism>
<dbReference type="CDD" id="cd00520">
    <property type="entry name" value="RRF"/>
    <property type="match status" value="1"/>
</dbReference>
<dbReference type="PANTHER" id="PTHR20982:SF3">
    <property type="entry name" value="MITOCHONDRIAL RIBOSOME RECYCLING FACTOR PSEUDO 1"/>
    <property type="match status" value="1"/>
</dbReference>
<accession>A0ABP5QDB3</accession>
<dbReference type="Gene3D" id="1.10.132.20">
    <property type="entry name" value="Ribosome-recycling factor"/>
    <property type="match status" value="1"/>
</dbReference>
<reference evidence="6" key="1">
    <citation type="journal article" date="2019" name="Int. J. Syst. Evol. Microbiol.">
        <title>The Global Catalogue of Microorganisms (GCM) 10K type strain sequencing project: providing services to taxonomists for standard genome sequencing and annotation.</title>
        <authorList>
            <consortium name="The Broad Institute Genomics Platform"/>
            <consortium name="The Broad Institute Genome Sequencing Center for Infectious Disease"/>
            <person name="Wu L."/>
            <person name="Ma J."/>
        </authorList>
    </citation>
    <scope>NUCLEOTIDE SEQUENCE [LARGE SCALE GENOMIC DNA]</scope>
    <source>
        <strain evidence="6">JCM 16117</strain>
    </source>
</reference>
<evidence type="ECO:0000256" key="3">
    <source>
        <dbReference type="HAMAP-Rule" id="MF_00040"/>
    </source>
</evidence>
<dbReference type="InterPro" id="IPR023584">
    <property type="entry name" value="Ribosome_recyc_fac_dom"/>
</dbReference>